<accession>A0A1L7D477</accession>
<dbReference type="STRING" id="161895.CPHO_08410"/>
<proteinExistence type="predicted"/>
<evidence type="ECO:0000313" key="2">
    <source>
        <dbReference type="Proteomes" id="UP000185491"/>
    </source>
</evidence>
<sequence length="120" mass="13350">MTPKELAELADYIASELALFAGIDTAKWNNHDPVRYGVTVDLPDEVEFRVGIPMEPADGLDGLMEVVFNIYTEGDFPEREIWCPPTREFADLAIRLIGQGVRVMYDGEYPKGGVACSQQP</sequence>
<dbReference type="KEGG" id="cpho:CPHO_08410"/>
<name>A0A1L7D477_9CORY</name>
<reference evidence="1 2" key="1">
    <citation type="submission" date="2014-08" db="EMBL/GenBank/DDBJ databases">
        <title>Complete genome sequence of Corynebacterium phocae M408/89/1(T)(=DSM 44612(T)), isolated from the common seal (Phoca vitulina).</title>
        <authorList>
            <person name="Ruckert C."/>
            <person name="Albersmeier A."/>
            <person name="Winkler A."/>
            <person name="Kalinowski J."/>
        </authorList>
    </citation>
    <scope>NUCLEOTIDE SEQUENCE [LARGE SCALE GENOMIC DNA]</scope>
    <source>
        <strain evidence="1 2">M408/89/1</strain>
    </source>
</reference>
<evidence type="ECO:0000313" key="1">
    <source>
        <dbReference type="EMBL" id="APT92905.1"/>
    </source>
</evidence>
<dbReference type="AlphaFoldDB" id="A0A1L7D477"/>
<protein>
    <submittedName>
        <fullName evidence="1">Uncharacterized protein</fullName>
    </submittedName>
</protein>
<gene>
    <name evidence="1" type="ORF">CPHO_08410</name>
</gene>
<dbReference type="Proteomes" id="UP000185491">
    <property type="component" value="Chromosome"/>
</dbReference>
<dbReference type="EMBL" id="CP009249">
    <property type="protein sequence ID" value="APT92905.1"/>
    <property type="molecule type" value="Genomic_DNA"/>
</dbReference>
<keyword evidence="2" id="KW-1185">Reference proteome</keyword>
<dbReference type="RefSeq" id="WP_075734890.1">
    <property type="nucleotide sequence ID" value="NZ_CP009249.1"/>
</dbReference>
<organism evidence="1 2">
    <name type="scientific">Corynebacterium phocae</name>
    <dbReference type="NCBI Taxonomy" id="161895"/>
    <lineage>
        <taxon>Bacteria</taxon>
        <taxon>Bacillati</taxon>
        <taxon>Actinomycetota</taxon>
        <taxon>Actinomycetes</taxon>
        <taxon>Mycobacteriales</taxon>
        <taxon>Corynebacteriaceae</taxon>
        <taxon>Corynebacterium</taxon>
    </lineage>
</organism>